<dbReference type="Pfam" id="PF01112">
    <property type="entry name" value="Asparaginase_2"/>
    <property type="match status" value="1"/>
</dbReference>
<name>A0ABS1HLP3_9BACT</name>
<evidence type="ECO:0000313" key="3">
    <source>
        <dbReference type="Proteomes" id="UP000605676"/>
    </source>
</evidence>
<dbReference type="PANTHER" id="PTHR10188">
    <property type="entry name" value="L-ASPARAGINASE"/>
    <property type="match status" value="1"/>
</dbReference>
<dbReference type="PANTHER" id="PTHR10188:SF6">
    <property type="entry name" value="N(4)-(BETA-N-ACETYLGLUCOSAMINYL)-L-ASPARAGINASE"/>
    <property type="match status" value="1"/>
</dbReference>
<reference evidence="2 3" key="1">
    <citation type="submission" date="2021-01" db="EMBL/GenBank/DDBJ databases">
        <title>Carboxyliciviraga sp.nov., isolated from coastal sediments.</title>
        <authorList>
            <person name="Lu D."/>
            <person name="Zhang T."/>
        </authorList>
    </citation>
    <scope>NUCLEOTIDE SEQUENCE [LARGE SCALE GENOMIC DNA]</scope>
    <source>
        <strain evidence="2 3">N1Y132</strain>
    </source>
</reference>
<gene>
    <name evidence="2" type="ORF">JIV24_12655</name>
</gene>
<comment type="caution">
    <text evidence="2">The sequence shown here is derived from an EMBL/GenBank/DDBJ whole genome shotgun (WGS) entry which is preliminary data.</text>
</comment>
<dbReference type="InterPro" id="IPR000246">
    <property type="entry name" value="Peptidase_T2"/>
</dbReference>
<evidence type="ECO:0000313" key="2">
    <source>
        <dbReference type="EMBL" id="MBK3518188.1"/>
    </source>
</evidence>
<feature type="chain" id="PRO_5045401713" evidence="1">
    <location>
        <begin position="21"/>
        <end position="320"/>
    </location>
</feature>
<protein>
    <submittedName>
        <fullName evidence="2">Isoaspartyl peptidase/L-asparaginase</fullName>
    </submittedName>
</protein>
<organism evidence="2 3">
    <name type="scientific">Carboxylicivirga marina</name>
    <dbReference type="NCBI Taxonomy" id="2800988"/>
    <lineage>
        <taxon>Bacteria</taxon>
        <taxon>Pseudomonadati</taxon>
        <taxon>Bacteroidota</taxon>
        <taxon>Bacteroidia</taxon>
        <taxon>Marinilabiliales</taxon>
        <taxon>Marinilabiliaceae</taxon>
        <taxon>Carboxylicivirga</taxon>
    </lineage>
</organism>
<keyword evidence="1" id="KW-0732">Signal</keyword>
<dbReference type="Proteomes" id="UP000605676">
    <property type="component" value="Unassembled WGS sequence"/>
</dbReference>
<dbReference type="SUPFAM" id="SSF56235">
    <property type="entry name" value="N-terminal nucleophile aminohydrolases (Ntn hydrolases)"/>
    <property type="match status" value="1"/>
</dbReference>
<accession>A0ABS1HLP3</accession>
<evidence type="ECO:0000256" key="1">
    <source>
        <dbReference type="SAM" id="SignalP"/>
    </source>
</evidence>
<dbReference type="Gene3D" id="3.60.20.30">
    <property type="entry name" value="(Glycosyl)asparaginase"/>
    <property type="match status" value="1"/>
</dbReference>
<dbReference type="EMBL" id="JAENRR010000028">
    <property type="protein sequence ID" value="MBK3518188.1"/>
    <property type="molecule type" value="Genomic_DNA"/>
</dbReference>
<proteinExistence type="predicted"/>
<sequence>MRRITYAVLILITFACQTPAPVQQDWAIAIHGGAGNMDSTKFSADDILRYETALQTALEIGKTALADGESSLDVVEKVVRNLEDNPLFNAGKGAVFTNDGRNELDAAIMDGSNLNAGAVAGVGDIRNPISAARLVMEKSPHVLLIGKGASLYATQNGIETVDSSYFFTDKRWQLLQRTLQKAGKNGTVGCVALDKNGNLAAATSTGGMNNKRYGRVGDVPIIGAGTYANNNTCAVSATGHGEYYIRYTVAHDISALMEYKGVSLSEAAQTVINEKLSNEAGNGGVIAVDKSGNVTLEMNSTGMFRGWANSSGDGGVAIFR</sequence>
<dbReference type="PROSITE" id="PS51257">
    <property type="entry name" value="PROKAR_LIPOPROTEIN"/>
    <property type="match status" value="1"/>
</dbReference>
<dbReference type="CDD" id="cd04701">
    <property type="entry name" value="Asparaginase_2"/>
    <property type="match status" value="1"/>
</dbReference>
<dbReference type="InterPro" id="IPR029055">
    <property type="entry name" value="Ntn_hydrolases_N"/>
</dbReference>
<keyword evidence="3" id="KW-1185">Reference proteome</keyword>
<feature type="signal peptide" evidence="1">
    <location>
        <begin position="1"/>
        <end position="20"/>
    </location>
</feature>
<dbReference type="RefSeq" id="WP_200465415.1">
    <property type="nucleotide sequence ID" value="NZ_JAENRR010000028.1"/>
</dbReference>